<dbReference type="InterPro" id="IPR000873">
    <property type="entry name" value="AMP-dep_synth/lig_dom"/>
</dbReference>
<evidence type="ECO:0000256" key="1">
    <source>
        <dbReference type="ARBA" id="ARBA00022598"/>
    </source>
</evidence>
<sequence>MLSFLPLAHVFQHSMEMIAFAVGARVGYYSGDIRNLPDDCKILKPTVIVVVPRILNRIYDKVVASMKGSLVKRAILNLALAIKMFEVRRGVIRNDTIFDHFVFSKVREGFGGRARVFACGGAPLASHVMNFVRAALGCYIVEGYGQTECAGMISLCIETETVPCVAGVPIFCDHIKLSDASNLGYETLEQGGEICVKGANVFKGYFHNDELTKETIDAEGWMHTGDIGKWTENGVLQIIDRVKNIFKLSQGEYIAPEKVENVYMQSRLVSQVFLHGESLKTCTIAVVVPEEEELVRIARQNLGLQNLTMNDLCANKKVKQMVMEDMLQVGRTAGLNKLEQVKDIILTSEPFSIKNGLLTPTLKNRRPYLRRHFAKDLKEMYENLP</sequence>
<reference evidence="5 6" key="1">
    <citation type="submission" date="2024-08" db="EMBL/GenBank/DDBJ databases">
        <title>Gnathostoma spinigerum genome.</title>
        <authorList>
            <person name="Gonzalez-Bertolin B."/>
            <person name="Monzon S."/>
            <person name="Zaballos A."/>
            <person name="Jimenez P."/>
            <person name="Dekumyoy P."/>
            <person name="Varona S."/>
            <person name="Cuesta I."/>
            <person name="Sumanam S."/>
            <person name="Adisakwattana P."/>
            <person name="Gasser R.B."/>
            <person name="Hernandez-Gonzalez A."/>
            <person name="Young N.D."/>
            <person name="Perteguer M.J."/>
        </authorList>
    </citation>
    <scope>NUCLEOTIDE SEQUENCE [LARGE SCALE GENOMIC DNA]</scope>
    <source>
        <strain evidence="5">AL3</strain>
        <tissue evidence="5">Liver</tissue>
    </source>
</reference>
<keyword evidence="2" id="KW-0443">Lipid metabolism</keyword>
<keyword evidence="2" id="KW-0276">Fatty acid metabolism</keyword>
<keyword evidence="6" id="KW-1185">Reference proteome</keyword>
<evidence type="ECO:0000256" key="2">
    <source>
        <dbReference type="ARBA" id="ARBA00022832"/>
    </source>
</evidence>
<dbReference type="Pfam" id="PF00501">
    <property type="entry name" value="AMP-binding"/>
    <property type="match status" value="1"/>
</dbReference>
<dbReference type="GO" id="GO:0004467">
    <property type="term" value="F:long-chain fatty acid-CoA ligase activity"/>
    <property type="evidence" value="ECO:0007669"/>
    <property type="project" value="UniProtKB-EC"/>
</dbReference>
<proteinExistence type="predicted"/>
<name>A0ABD6E4T4_9BILA</name>
<dbReference type="EMBL" id="JBGFUD010000670">
    <property type="protein sequence ID" value="MFH4975008.1"/>
    <property type="molecule type" value="Genomic_DNA"/>
</dbReference>
<dbReference type="EC" id="6.2.1.3" evidence="3"/>
<organism evidence="5 6">
    <name type="scientific">Gnathostoma spinigerum</name>
    <dbReference type="NCBI Taxonomy" id="75299"/>
    <lineage>
        <taxon>Eukaryota</taxon>
        <taxon>Metazoa</taxon>
        <taxon>Ecdysozoa</taxon>
        <taxon>Nematoda</taxon>
        <taxon>Chromadorea</taxon>
        <taxon>Rhabditida</taxon>
        <taxon>Spirurina</taxon>
        <taxon>Gnathostomatomorpha</taxon>
        <taxon>Gnathostomatoidea</taxon>
        <taxon>Gnathostomatidae</taxon>
        <taxon>Gnathostoma</taxon>
    </lineage>
</organism>
<dbReference type="Proteomes" id="UP001608902">
    <property type="component" value="Unassembled WGS sequence"/>
</dbReference>
<feature type="domain" description="AMP-dependent synthetase/ligase" evidence="4">
    <location>
        <begin position="1"/>
        <end position="206"/>
    </location>
</feature>
<dbReference type="Gene3D" id="3.40.50.12780">
    <property type="entry name" value="N-terminal domain of ligase-like"/>
    <property type="match status" value="1"/>
</dbReference>
<dbReference type="PANTHER" id="PTHR43272:SF107">
    <property type="entry name" value="LONG-CHAIN-FATTY-ACID--COA LIGASE 5"/>
    <property type="match status" value="1"/>
</dbReference>
<keyword evidence="1" id="KW-0436">Ligase</keyword>
<evidence type="ECO:0000313" key="5">
    <source>
        <dbReference type="EMBL" id="MFH4975008.1"/>
    </source>
</evidence>
<accession>A0ABD6E4T4</accession>
<protein>
    <recommendedName>
        <fullName evidence="3">long-chain-fatty-acid--CoA ligase</fullName>
        <ecNumber evidence="3">6.2.1.3</ecNumber>
    </recommendedName>
</protein>
<comment type="caution">
    <text evidence="5">The sequence shown here is derived from an EMBL/GenBank/DDBJ whole genome shotgun (WGS) entry which is preliminary data.</text>
</comment>
<dbReference type="PANTHER" id="PTHR43272">
    <property type="entry name" value="LONG-CHAIN-FATTY-ACID--COA LIGASE"/>
    <property type="match status" value="1"/>
</dbReference>
<dbReference type="AlphaFoldDB" id="A0ABD6E4T4"/>
<dbReference type="SUPFAM" id="SSF56801">
    <property type="entry name" value="Acetyl-CoA synthetase-like"/>
    <property type="match status" value="1"/>
</dbReference>
<evidence type="ECO:0000256" key="3">
    <source>
        <dbReference type="ARBA" id="ARBA00026121"/>
    </source>
</evidence>
<evidence type="ECO:0000259" key="4">
    <source>
        <dbReference type="Pfam" id="PF00501"/>
    </source>
</evidence>
<dbReference type="InterPro" id="IPR042099">
    <property type="entry name" value="ANL_N_sf"/>
</dbReference>
<evidence type="ECO:0000313" key="6">
    <source>
        <dbReference type="Proteomes" id="UP001608902"/>
    </source>
</evidence>
<gene>
    <name evidence="5" type="ORF">AB6A40_001717</name>
</gene>